<dbReference type="RefSeq" id="WP_210510813.1">
    <property type="nucleotide sequence ID" value="NZ_JAFIDN010000003.1"/>
</dbReference>
<dbReference type="AlphaFoldDB" id="A0A8J7UUV2"/>
<accession>A0A8J7UUV2</accession>
<dbReference type="EMBL" id="JAFIDN010000003">
    <property type="protein sequence ID" value="MBP3191912.1"/>
    <property type="molecule type" value="Genomic_DNA"/>
</dbReference>
<feature type="signal peptide" evidence="1">
    <location>
        <begin position="1"/>
        <end position="20"/>
    </location>
</feature>
<evidence type="ECO:0000256" key="1">
    <source>
        <dbReference type="SAM" id="SignalP"/>
    </source>
</evidence>
<proteinExistence type="predicted"/>
<dbReference type="InterPro" id="IPR055729">
    <property type="entry name" value="DUF7305"/>
</dbReference>
<comment type="caution">
    <text evidence="3">The sequence shown here is derived from an EMBL/GenBank/DDBJ whole genome shotgun (WGS) entry which is preliminary data.</text>
</comment>
<dbReference type="Pfam" id="PF23981">
    <property type="entry name" value="DUF7305"/>
    <property type="match status" value="1"/>
</dbReference>
<evidence type="ECO:0000259" key="2">
    <source>
        <dbReference type="Pfam" id="PF23981"/>
    </source>
</evidence>
<dbReference type="Proteomes" id="UP000673975">
    <property type="component" value="Unassembled WGS sequence"/>
</dbReference>
<reference evidence="3" key="1">
    <citation type="submission" date="2021-02" db="EMBL/GenBank/DDBJ databases">
        <title>Natronogracilivirga saccharolytica gen. nov. sp. nov. a new anaerobic, haloalkiliphilic carbohydrate-fermenting bacterium from soda lake and proposing of Cyclonatronumiaceae fam. nov. in the phylum Balneolaeota.</title>
        <authorList>
            <person name="Zhilina T.N."/>
            <person name="Sorokin D.Y."/>
            <person name="Zavarzina D.G."/>
            <person name="Toshchakov S.V."/>
            <person name="Kublanov I.V."/>
        </authorList>
    </citation>
    <scope>NUCLEOTIDE SEQUENCE</scope>
    <source>
        <strain evidence="3">Z-1702</strain>
    </source>
</reference>
<organism evidence="3 4">
    <name type="scientific">Natronogracilivirga saccharolytica</name>
    <dbReference type="NCBI Taxonomy" id="2812953"/>
    <lineage>
        <taxon>Bacteria</taxon>
        <taxon>Pseudomonadati</taxon>
        <taxon>Balneolota</taxon>
        <taxon>Balneolia</taxon>
        <taxon>Balneolales</taxon>
        <taxon>Cyclonatronaceae</taxon>
        <taxon>Natronogracilivirga</taxon>
    </lineage>
</organism>
<sequence>MGKYAMILVSALVFSMTVYANSLINTNLAANTRTVESYSHNQAQNIAQSAIMAAIRQLQQDESSPLLPASDQSISFPSETGFEPWDALHGDYRLHFRNQSDTLLVIESTGRFEEKSYKVSAGLTFGQSGWNPVFNQAVHGEHSIDLTGSSSIKGSASINSTEPVSVTLDWATVIENALSIGPGGDPAVVVDKRHEGNIGEGIFNLPREQTYPMPDFPSYPPKMFFGSSVYLQGNDTKTLMYNDFDGYYIPEIRVRSNTSLTIDLGDEDRVLHVGNFDIQNGHVHLEGDGSLEVYVENKLNLGASSTVNSDGDVGRFFLYYGGNDAVNFRGDTNFNGGLFAKSANVELGGSNSLTGSLITGGTSVDIRGAASAESRVVYAPNAHVELRGSASIHGAVISDSFRAVGNSHVYYEEDLDSELPDLDTGGEGSVELAYWE</sequence>
<evidence type="ECO:0000313" key="3">
    <source>
        <dbReference type="EMBL" id="MBP3191912.1"/>
    </source>
</evidence>
<keyword evidence="1" id="KW-0732">Signal</keyword>
<feature type="chain" id="PRO_5035255991" description="DUF7305 domain-containing protein" evidence="1">
    <location>
        <begin position="21"/>
        <end position="436"/>
    </location>
</feature>
<keyword evidence="4" id="KW-1185">Reference proteome</keyword>
<protein>
    <recommendedName>
        <fullName evidence="2">DUF7305 domain-containing protein</fullName>
    </recommendedName>
</protein>
<evidence type="ECO:0000313" key="4">
    <source>
        <dbReference type="Proteomes" id="UP000673975"/>
    </source>
</evidence>
<name>A0A8J7UUV2_9BACT</name>
<feature type="domain" description="DUF7305" evidence="2">
    <location>
        <begin position="247"/>
        <end position="365"/>
    </location>
</feature>
<gene>
    <name evidence="3" type="ORF">NATSA_04460</name>
</gene>